<gene>
    <name evidence="2" type="ORF">PAC_01534</name>
</gene>
<feature type="compositionally biased region" description="Polar residues" evidence="1">
    <location>
        <begin position="309"/>
        <end position="334"/>
    </location>
</feature>
<feature type="compositionally biased region" description="Polar residues" evidence="1">
    <location>
        <begin position="369"/>
        <end position="387"/>
    </location>
</feature>
<feature type="compositionally biased region" description="Polar residues" evidence="1">
    <location>
        <begin position="492"/>
        <end position="501"/>
    </location>
</feature>
<protein>
    <submittedName>
        <fullName evidence="2">Uncharacterized protein</fullName>
    </submittedName>
</protein>
<feature type="region of interest" description="Disordered" evidence="1">
    <location>
        <begin position="309"/>
        <end position="501"/>
    </location>
</feature>
<sequence>MNVEEQKKIPVKQLHGSLVSEDRWDRCNMSATKEDVEAFVEEASANHPAFGLVVPDDNSKPDALDAMAYQLLDDTMYNILHDLLMETYQEEKTVRCNTAAIRLEQHAETTLKYDSTSIDEPLNIAAARAGIRTDVAWFDEEGYTTLDNPPKGNPEGKLAVHVNIMAAVEDALCPNCHLPRHPYPNQSSGSRNPEPGTQYCQKHIFLDNRPHDVYNQRFAADIKGPGKGNGKKKSGPAKESTPNGSQDSPTASPPASETQEKAVLYPSVKCPAIGCTKSALIQRMGAHLATYHTNSGRAAHREARERMQNTNGYGSSGSRNTTPAPTNGNKGRSSPSKRDLDDFDSEESPQKPKKPKTVTKNLKAAPLSKNPSQISNSNLNQVQTQSTDGEDSGSDYGSTKPKDPKKKTATATKPSKSKPVKDPVKNGDSTYTEKDTKKKATKTPAATSTSKKARPVTPPESKTKVRSEVNGHVKKPKDPKDQNGPGPKGESDSSQTMSSSN</sequence>
<dbReference type="AlphaFoldDB" id="A0A1L7WFY0"/>
<feature type="compositionally biased region" description="Polar residues" evidence="1">
    <location>
        <begin position="240"/>
        <end position="257"/>
    </location>
</feature>
<dbReference type="EMBL" id="FJOG01000002">
    <property type="protein sequence ID" value="CZR51657.1"/>
    <property type="molecule type" value="Genomic_DNA"/>
</dbReference>
<feature type="compositionally biased region" description="Basic and acidic residues" evidence="1">
    <location>
        <begin position="461"/>
        <end position="481"/>
    </location>
</feature>
<dbReference type="OrthoDB" id="21557at2759"/>
<dbReference type="Proteomes" id="UP000184330">
    <property type="component" value="Unassembled WGS sequence"/>
</dbReference>
<keyword evidence="3" id="KW-1185">Reference proteome</keyword>
<feature type="compositionally biased region" description="Basic and acidic residues" evidence="1">
    <location>
        <begin position="419"/>
        <end position="438"/>
    </location>
</feature>
<evidence type="ECO:0000256" key="1">
    <source>
        <dbReference type="SAM" id="MobiDB-lite"/>
    </source>
</evidence>
<dbReference type="STRING" id="576137.A0A1L7WFY0"/>
<accession>A0A1L7WFY0</accession>
<proteinExistence type="predicted"/>
<feature type="region of interest" description="Disordered" evidence="1">
    <location>
        <begin position="220"/>
        <end position="260"/>
    </location>
</feature>
<evidence type="ECO:0000313" key="2">
    <source>
        <dbReference type="EMBL" id="CZR51657.1"/>
    </source>
</evidence>
<evidence type="ECO:0000313" key="3">
    <source>
        <dbReference type="Proteomes" id="UP000184330"/>
    </source>
</evidence>
<reference evidence="2 3" key="1">
    <citation type="submission" date="2016-03" db="EMBL/GenBank/DDBJ databases">
        <authorList>
            <person name="Ploux O."/>
        </authorList>
    </citation>
    <scope>NUCLEOTIDE SEQUENCE [LARGE SCALE GENOMIC DNA]</scope>
    <source>
        <strain evidence="2 3">UAMH 11012</strain>
    </source>
</reference>
<organism evidence="2 3">
    <name type="scientific">Phialocephala subalpina</name>
    <dbReference type="NCBI Taxonomy" id="576137"/>
    <lineage>
        <taxon>Eukaryota</taxon>
        <taxon>Fungi</taxon>
        <taxon>Dikarya</taxon>
        <taxon>Ascomycota</taxon>
        <taxon>Pezizomycotina</taxon>
        <taxon>Leotiomycetes</taxon>
        <taxon>Helotiales</taxon>
        <taxon>Mollisiaceae</taxon>
        <taxon>Phialocephala</taxon>
        <taxon>Phialocephala fortinii species complex</taxon>
    </lineage>
</organism>
<name>A0A1L7WFY0_9HELO</name>